<keyword evidence="1" id="KW-0812">Transmembrane</keyword>
<keyword evidence="3" id="KW-1185">Reference proteome</keyword>
<evidence type="ECO:0000256" key="1">
    <source>
        <dbReference type="SAM" id="Phobius"/>
    </source>
</evidence>
<dbReference type="AlphaFoldDB" id="A0A9X4ALV8"/>
<proteinExistence type="predicted"/>
<dbReference type="NCBIfam" id="NF041644">
    <property type="entry name" value="CBO0543_fam"/>
    <property type="match status" value="1"/>
</dbReference>
<evidence type="ECO:0000313" key="2">
    <source>
        <dbReference type="EMBL" id="MDC3424661.1"/>
    </source>
</evidence>
<dbReference type="InterPro" id="IPR048147">
    <property type="entry name" value="CBO0543-like"/>
</dbReference>
<keyword evidence="1" id="KW-0472">Membrane</keyword>
<reference evidence="2" key="1">
    <citation type="submission" date="2022-06" db="EMBL/GenBank/DDBJ databases">
        <title>Aquibacillus sp. a new bacterium isolated from soil saline samples.</title>
        <authorList>
            <person name="Galisteo C."/>
            <person name="De La Haba R."/>
            <person name="Sanchez-Porro C."/>
            <person name="Ventosa A."/>
        </authorList>
    </citation>
    <scope>NUCLEOTIDE SEQUENCE</scope>
    <source>
        <strain evidence="2">3ASR75-11</strain>
    </source>
</reference>
<keyword evidence="1" id="KW-1133">Transmembrane helix</keyword>
<dbReference type="EMBL" id="JAMQKB010000007">
    <property type="protein sequence ID" value="MDC3424661.1"/>
    <property type="molecule type" value="Genomic_DNA"/>
</dbReference>
<dbReference type="Proteomes" id="UP001145050">
    <property type="component" value="Unassembled WGS sequence"/>
</dbReference>
<dbReference type="RefSeq" id="WP_272436461.1">
    <property type="nucleotide sequence ID" value="NZ_JAMQKB010000007.1"/>
</dbReference>
<name>A0A9X4ALV8_9BACI</name>
<accession>A0A9X4ALV8</accession>
<comment type="caution">
    <text evidence="2">The sequence shown here is derived from an EMBL/GenBank/DDBJ whole genome shotgun (WGS) entry which is preliminary data.</text>
</comment>
<feature type="transmembrane region" description="Helical" evidence="1">
    <location>
        <begin position="122"/>
        <end position="143"/>
    </location>
</feature>
<evidence type="ECO:0000313" key="3">
    <source>
        <dbReference type="Proteomes" id="UP001145050"/>
    </source>
</evidence>
<feature type="transmembrane region" description="Helical" evidence="1">
    <location>
        <begin position="59"/>
        <end position="81"/>
    </location>
</feature>
<gene>
    <name evidence="2" type="ORF">NC797_09075</name>
</gene>
<sequence length="148" mass="17264">MVFLLISVIFSNVVAYIVPKHMTRIEVYSTALFSLSLGLTVDMVLDVYLNVYGYLEEGFQFTGLVTNVGLFPAMGILFLNFYPAQKGLFKKTFYFIMWTAFSLLYEWAALISGFFYHSGWNLWYSAFTYPLLLWLLLLHRCFIRKKPV</sequence>
<organism evidence="2 3">
    <name type="scientific">Terrihalobacillus insolitus</name>
    <dbReference type="NCBI Taxonomy" id="2950438"/>
    <lineage>
        <taxon>Bacteria</taxon>
        <taxon>Bacillati</taxon>
        <taxon>Bacillota</taxon>
        <taxon>Bacilli</taxon>
        <taxon>Bacillales</taxon>
        <taxon>Bacillaceae</taxon>
        <taxon>Terrihalobacillus</taxon>
    </lineage>
</organism>
<feature type="transmembrane region" description="Helical" evidence="1">
    <location>
        <begin position="93"/>
        <end position="116"/>
    </location>
</feature>
<protein>
    <submittedName>
        <fullName evidence="2">Uncharacterized protein</fullName>
    </submittedName>
</protein>